<protein>
    <submittedName>
        <fullName evidence="1">Class II glutamine amidotransferase</fullName>
    </submittedName>
</protein>
<organism evidence="1 2">
    <name type="scientific">Aeromicrobium yanjiei</name>
    <dbReference type="NCBI Taxonomy" id="2662028"/>
    <lineage>
        <taxon>Bacteria</taxon>
        <taxon>Bacillati</taxon>
        <taxon>Actinomycetota</taxon>
        <taxon>Actinomycetes</taxon>
        <taxon>Propionibacteriales</taxon>
        <taxon>Nocardioidaceae</taxon>
        <taxon>Aeromicrobium</taxon>
    </lineage>
</organism>
<gene>
    <name evidence="1" type="ORF">GEV26_08340</name>
</gene>
<reference evidence="1 2" key="1">
    <citation type="submission" date="2019-11" db="EMBL/GenBank/DDBJ databases">
        <authorList>
            <person name="Li J."/>
        </authorList>
    </citation>
    <scope>NUCLEOTIDE SEQUENCE [LARGE SCALE GENOMIC DNA]</scope>
    <source>
        <strain evidence="1 2">MF47</strain>
    </source>
</reference>
<dbReference type="InterPro" id="IPR029055">
    <property type="entry name" value="Ntn_hydrolases_N"/>
</dbReference>
<evidence type="ECO:0000313" key="1">
    <source>
        <dbReference type="EMBL" id="QGG41368.1"/>
    </source>
</evidence>
<dbReference type="GO" id="GO:0016740">
    <property type="term" value="F:transferase activity"/>
    <property type="evidence" value="ECO:0007669"/>
    <property type="project" value="UniProtKB-KW"/>
</dbReference>
<sequence>MCRWLAYSGSPILLEELLYRPSPSLIDQSLHAQMGAEATNGDGFGVGWYGLDTTMRDMPDTRGPDVPVLFRGVEPAWNDQNLRELARSTSSGLFFAHLRASTGSPVQQTNCHPFRHDRWLWMHNGLIRDFALLKRDLALAVDPALYPSIEGSTDSEVMFHLALTFGLTDDPVAAVERMVGFVEATGRRHGVEHPVQMTVATSDGERLWSFRYSSEHQSRTLYVSAAISTLRNLYPDNPAFVGLSDETRVVVSEPVGSFAGAWQPFPESSYGIVQPGDDVIGDFRPREP</sequence>
<dbReference type="KEGG" id="aef:GEV26_08340"/>
<dbReference type="AlphaFoldDB" id="A0A5Q2MFF4"/>
<dbReference type="InterPro" id="IPR017932">
    <property type="entry name" value="GATase_2_dom"/>
</dbReference>
<dbReference type="Gene3D" id="3.60.20.10">
    <property type="entry name" value="Glutamine Phosphoribosylpyrophosphate, subunit 1, domain 1"/>
    <property type="match status" value="1"/>
</dbReference>
<dbReference type="RefSeq" id="WP_153652636.1">
    <property type="nucleotide sequence ID" value="NZ_CP045737.1"/>
</dbReference>
<dbReference type="CDD" id="cd01908">
    <property type="entry name" value="YafJ"/>
    <property type="match status" value="1"/>
</dbReference>
<dbReference type="Proteomes" id="UP000392064">
    <property type="component" value="Chromosome"/>
</dbReference>
<keyword evidence="1" id="KW-0808">Transferase</keyword>
<name>A0A5Q2MFF4_9ACTN</name>
<evidence type="ECO:0000313" key="2">
    <source>
        <dbReference type="Proteomes" id="UP000392064"/>
    </source>
</evidence>
<proteinExistence type="predicted"/>
<dbReference type="PANTHER" id="PTHR43187:SF1">
    <property type="entry name" value="GLUTAMINE AMIDOTRANSFERASE DUG3-RELATED"/>
    <property type="match status" value="1"/>
</dbReference>
<keyword evidence="1" id="KW-0315">Glutamine amidotransferase</keyword>
<dbReference type="SUPFAM" id="SSF56235">
    <property type="entry name" value="N-terminal nucleophile aminohydrolases (Ntn hydrolases)"/>
    <property type="match status" value="1"/>
</dbReference>
<dbReference type="InterPro" id="IPR052373">
    <property type="entry name" value="Gamma-glu_amide_hydrolase"/>
</dbReference>
<keyword evidence="2" id="KW-1185">Reference proteome</keyword>
<dbReference type="Pfam" id="PF13522">
    <property type="entry name" value="GATase_6"/>
    <property type="match status" value="1"/>
</dbReference>
<dbReference type="EMBL" id="CP045737">
    <property type="protein sequence ID" value="QGG41368.1"/>
    <property type="molecule type" value="Genomic_DNA"/>
</dbReference>
<dbReference type="PROSITE" id="PS51278">
    <property type="entry name" value="GATASE_TYPE_2"/>
    <property type="match status" value="1"/>
</dbReference>
<dbReference type="PANTHER" id="PTHR43187">
    <property type="entry name" value="GLUTAMINE AMIDOTRANSFERASE DUG3-RELATED"/>
    <property type="match status" value="1"/>
</dbReference>
<accession>A0A5Q2MFF4</accession>